<accession>A0A1I8AQM5</accession>
<dbReference type="InterPro" id="IPR029071">
    <property type="entry name" value="Ubiquitin-like_domsf"/>
</dbReference>
<dbReference type="GO" id="GO:0005829">
    <property type="term" value="C:cytosol"/>
    <property type="evidence" value="ECO:0007669"/>
    <property type="project" value="TreeGrafter"/>
</dbReference>
<feature type="region of interest" description="Disordered" evidence="1">
    <location>
        <begin position="159"/>
        <end position="195"/>
    </location>
</feature>
<dbReference type="Proteomes" id="UP000095287">
    <property type="component" value="Unplaced"/>
</dbReference>
<evidence type="ECO:0000313" key="5">
    <source>
        <dbReference type="WBParaSite" id="L893_g8066.t1"/>
    </source>
</evidence>
<dbReference type="GO" id="GO:0061025">
    <property type="term" value="P:membrane fusion"/>
    <property type="evidence" value="ECO:0007669"/>
    <property type="project" value="TreeGrafter"/>
</dbReference>
<dbReference type="Pfam" id="PF00789">
    <property type="entry name" value="UBX"/>
    <property type="match status" value="1"/>
</dbReference>
<dbReference type="Pfam" id="PF08059">
    <property type="entry name" value="SEP"/>
    <property type="match status" value="1"/>
</dbReference>
<dbReference type="AlphaFoldDB" id="A0A1I8AQM5"/>
<dbReference type="PANTHER" id="PTHR23333:SF20">
    <property type="entry name" value="NSFL1 COFACTOR P47"/>
    <property type="match status" value="1"/>
</dbReference>
<dbReference type="InterPro" id="IPR012989">
    <property type="entry name" value="SEP_domain"/>
</dbReference>
<dbReference type="GO" id="GO:0043130">
    <property type="term" value="F:ubiquitin binding"/>
    <property type="evidence" value="ECO:0007669"/>
    <property type="project" value="TreeGrafter"/>
</dbReference>
<evidence type="ECO:0000259" key="3">
    <source>
        <dbReference type="PROSITE" id="PS51399"/>
    </source>
</evidence>
<feature type="region of interest" description="Disordered" evidence="1">
    <location>
        <begin position="89"/>
        <end position="132"/>
    </location>
</feature>
<feature type="domain" description="SEP" evidence="3">
    <location>
        <begin position="195"/>
        <end position="259"/>
    </location>
</feature>
<dbReference type="WBParaSite" id="L893_g8066.t1">
    <property type="protein sequence ID" value="L893_g8066.t1"/>
    <property type="gene ID" value="L893_g8066"/>
</dbReference>
<name>A0A1I8AQM5_9BILA</name>
<feature type="compositionally biased region" description="Basic and acidic residues" evidence="1">
    <location>
        <begin position="90"/>
        <end position="108"/>
    </location>
</feature>
<dbReference type="GO" id="GO:0007030">
    <property type="term" value="P:Golgi organization"/>
    <property type="evidence" value="ECO:0007669"/>
    <property type="project" value="TreeGrafter"/>
</dbReference>
<dbReference type="PANTHER" id="PTHR23333">
    <property type="entry name" value="UBX DOMAIN CONTAINING PROTEIN"/>
    <property type="match status" value="1"/>
</dbReference>
<dbReference type="Gene3D" id="3.10.20.90">
    <property type="entry name" value="Phosphatidylinositol 3-kinase Catalytic Subunit, Chain A, domain 1"/>
    <property type="match status" value="1"/>
</dbReference>
<dbReference type="InterPro" id="IPR036241">
    <property type="entry name" value="NSFL1C_SEP_dom_sf"/>
</dbReference>
<keyword evidence="4" id="KW-1185">Reference proteome</keyword>
<dbReference type="SUPFAM" id="SSF102848">
    <property type="entry name" value="NSFL1 (p97 ATPase) cofactor p47, SEP domain"/>
    <property type="match status" value="1"/>
</dbReference>
<reference evidence="5" key="1">
    <citation type="submission" date="2016-11" db="UniProtKB">
        <authorList>
            <consortium name="WormBaseParasite"/>
        </authorList>
    </citation>
    <scope>IDENTIFICATION</scope>
</reference>
<dbReference type="GO" id="GO:0005634">
    <property type="term" value="C:nucleus"/>
    <property type="evidence" value="ECO:0007669"/>
    <property type="project" value="TreeGrafter"/>
</dbReference>
<dbReference type="GO" id="GO:0000045">
    <property type="term" value="P:autophagosome assembly"/>
    <property type="evidence" value="ECO:0007669"/>
    <property type="project" value="TreeGrafter"/>
</dbReference>
<feature type="domain" description="UBX" evidence="2">
    <location>
        <begin position="308"/>
        <end position="385"/>
    </location>
</feature>
<dbReference type="PROSITE" id="PS50033">
    <property type="entry name" value="UBX"/>
    <property type="match status" value="1"/>
</dbReference>
<protein>
    <submittedName>
        <fullName evidence="5">UBX domain-containing protein</fullName>
    </submittedName>
</protein>
<sequence>MVVLLTNATTWEGDVLDAGRWKKQVPLMEGLMLDKSRPVLYGCTVSKFHYLGGRCIGRWSMEEGGSIYGRKTSDRFVANVNMSHNIHTLDNFRKPSDDSSDDEHRPERFFVGGGRDSGQQVQGPDAGNDGDVVGRVMHAAQRAGAEVVNPEAAAAARAAGSSSGAPSGGYRLGGHGFPTEAINPSPSSSSGGEERPTFVLNLWTNGFSLDDGPLRDFRDPSSTEFLQQVMKGEMPKELVDKHGPQIDIHITRKMSEYVPPKPKPFGGQGHTVGGAPMYEENINAGAPLGREERVQLLAEAESGVRLDESQPVTRIQIRFPDNERLIAQFNHFHTVEAIRTFITTANPNYAYRPFQFIGGFPGKPIDDETVSLKDAGLINAVVTVKFV</sequence>
<dbReference type="Gene3D" id="3.30.420.210">
    <property type="entry name" value="SEP domain"/>
    <property type="match status" value="1"/>
</dbReference>
<dbReference type="SMART" id="SM00166">
    <property type="entry name" value="UBX"/>
    <property type="match status" value="1"/>
</dbReference>
<dbReference type="CDD" id="cd01770">
    <property type="entry name" value="UBX_UBXN2"/>
    <property type="match status" value="1"/>
</dbReference>
<dbReference type="SMART" id="SM00553">
    <property type="entry name" value="SEP"/>
    <property type="match status" value="1"/>
</dbReference>
<feature type="compositionally biased region" description="Gly residues" evidence="1">
    <location>
        <begin position="166"/>
        <end position="176"/>
    </location>
</feature>
<proteinExistence type="predicted"/>
<evidence type="ECO:0000313" key="4">
    <source>
        <dbReference type="Proteomes" id="UP000095287"/>
    </source>
</evidence>
<organism evidence="4 5">
    <name type="scientific">Steinernema glaseri</name>
    <dbReference type="NCBI Taxonomy" id="37863"/>
    <lineage>
        <taxon>Eukaryota</taxon>
        <taxon>Metazoa</taxon>
        <taxon>Ecdysozoa</taxon>
        <taxon>Nematoda</taxon>
        <taxon>Chromadorea</taxon>
        <taxon>Rhabditida</taxon>
        <taxon>Tylenchina</taxon>
        <taxon>Panagrolaimomorpha</taxon>
        <taxon>Strongyloidoidea</taxon>
        <taxon>Steinernematidae</taxon>
        <taxon>Steinernema</taxon>
    </lineage>
</organism>
<evidence type="ECO:0000256" key="1">
    <source>
        <dbReference type="SAM" id="MobiDB-lite"/>
    </source>
</evidence>
<dbReference type="GO" id="GO:0043161">
    <property type="term" value="P:proteasome-mediated ubiquitin-dependent protein catabolic process"/>
    <property type="evidence" value="ECO:0007669"/>
    <property type="project" value="TreeGrafter"/>
</dbReference>
<evidence type="ECO:0000259" key="2">
    <source>
        <dbReference type="PROSITE" id="PS50033"/>
    </source>
</evidence>
<dbReference type="PROSITE" id="PS51399">
    <property type="entry name" value="SEP"/>
    <property type="match status" value="1"/>
</dbReference>
<dbReference type="GO" id="GO:0031468">
    <property type="term" value="P:nuclear membrane reassembly"/>
    <property type="evidence" value="ECO:0007669"/>
    <property type="project" value="TreeGrafter"/>
</dbReference>
<dbReference type="InterPro" id="IPR001012">
    <property type="entry name" value="UBX_dom"/>
</dbReference>
<dbReference type="SUPFAM" id="SSF54236">
    <property type="entry name" value="Ubiquitin-like"/>
    <property type="match status" value="1"/>
</dbReference>